<dbReference type="EMBL" id="JAVREV010000006">
    <property type="protein sequence ID" value="MDT0443507.1"/>
    <property type="molecule type" value="Genomic_DNA"/>
</dbReference>
<keyword evidence="3" id="KW-1185">Reference proteome</keyword>
<reference evidence="3" key="1">
    <citation type="submission" date="2023-07" db="EMBL/GenBank/DDBJ databases">
        <title>30 novel species of actinomycetes from the DSMZ collection.</title>
        <authorList>
            <person name="Nouioui I."/>
        </authorList>
    </citation>
    <scope>NUCLEOTIDE SEQUENCE [LARGE SCALE GENOMIC DNA]</scope>
    <source>
        <strain evidence="3">DSM 41886</strain>
    </source>
</reference>
<dbReference type="InterPro" id="IPR011009">
    <property type="entry name" value="Kinase-like_dom_sf"/>
</dbReference>
<dbReference type="InterPro" id="IPR002575">
    <property type="entry name" value="Aminoglycoside_PTrfase"/>
</dbReference>
<dbReference type="Proteomes" id="UP001183615">
    <property type="component" value="Unassembled WGS sequence"/>
</dbReference>
<dbReference type="Pfam" id="PF01636">
    <property type="entry name" value="APH"/>
    <property type="match status" value="1"/>
</dbReference>
<organism evidence="2 3">
    <name type="scientific">Streptomyces johnsoniae</name>
    <dbReference type="NCBI Taxonomy" id="3075532"/>
    <lineage>
        <taxon>Bacteria</taxon>
        <taxon>Bacillati</taxon>
        <taxon>Actinomycetota</taxon>
        <taxon>Actinomycetes</taxon>
        <taxon>Kitasatosporales</taxon>
        <taxon>Streptomycetaceae</taxon>
        <taxon>Streptomyces</taxon>
    </lineage>
</organism>
<evidence type="ECO:0000259" key="1">
    <source>
        <dbReference type="Pfam" id="PF01636"/>
    </source>
</evidence>
<evidence type="ECO:0000313" key="3">
    <source>
        <dbReference type="Proteomes" id="UP001183615"/>
    </source>
</evidence>
<feature type="domain" description="Aminoglycoside phosphotransferase" evidence="1">
    <location>
        <begin position="67"/>
        <end position="260"/>
    </location>
</feature>
<gene>
    <name evidence="2" type="ORF">RM779_13020</name>
</gene>
<evidence type="ECO:0000313" key="2">
    <source>
        <dbReference type="EMBL" id="MDT0443507.1"/>
    </source>
</evidence>
<protein>
    <submittedName>
        <fullName evidence="2">Phosphotransferase</fullName>
    </submittedName>
</protein>
<comment type="caution">
    <text evidence="2">The sequence shown here is derived from an EMBL/GenBank/DDBJ whole genome shotgun (WGS) entry which is preliminary data.</text>
</comment>
<accession>A0ABU2S3E9</accession>
<dbReference type="SUPFAM" id="SSF56112">
    <property type="entry name" value="Protein kinase-like (PK-like)"/>
    <property type="match status" value="1"/>
</dbReference>
<dbReference type="RefSeq" id="WP_311617856.1">
    <property type="nucleotide sequence ID" value="NZ_JAVREV010000006.1"/>
</dbReference>
<proteinExistence type="predicted"/>
<sequence>MPGFMTPDQLAARTARALDAAVAAGRALGLAVTEAAVLHDVFSVVVHLAPSPVVVRVPAVLPPSTDPDAQAAQQQRELDLVSRLAEQGVPVVPPSPLVPREPVRRDGFSMTFWQFVEEDRSAEPDYVHNSGLVAGLHAALRTYPGELPFLSADEPRFTTESLAALRARPDLIEPTDLDRARREWEILEPVVRSRAAFEAAFPGVGLQPIHGDAPAVNVLATANGELYSDFELVALGPVEWDLAGLWPECEAAYDSAARRHGLRGLDERALRFVNAVGMSRTVACLALAPQLPMLVEAVKPSIERWRTMPFAGGLDLDPGGAYGGGRKPSVTKEEM</sequence>
<name>A0ABU2S3E9_9ACTN</name>